<protein>
    <recommendedName>
        <fullName evidence="4">DUF155 domain-containing protein</fullName>
    </recommendedName>
</protein>
<dbReference type="RefSeq" id="XP_024400311.1">
    <property type="nucleotide sequence ID" value="XM_024544543.2"/>
</dbReference>
<evidence type="ECO:0000313" key="7">
    <source>
        <dbReference type="Proteomes" id="UP000006727"/>
    </source>
</evidence>
<dbReference type="EMBL" id="ABEU02000017">
    <property type="protein sequence ID" value="PNR36582.1"/>
    <property type="molecule type" value="Genomic_DNA"/>
</dbReference>
<dbReference type="Pfam" id="PF02582">
    <property type="entry name" value="DUF155"/>
    <property type="match status" value="1"/>
</dbReference>
<dbReference type="AlphaFoldDB" id="A0A2K1J4Y1"/>
<dbReference type="GeneID" id="112294256"/>
<gene>
    <name evidence="6" type="primary">LOC112294256</name>
    <name evidence="5" type="ORF">PHYPA_022433</name>
</gene>
<dbReference type="InterPro" id="IPR051624">
    <property type="entry name" value="RMD1/Sad1-interacting"/>
</dbReference>
<keyword evidence="3" id="KW-1133">Transmembrane helix</keyword>
<reference evidence="5 7" key="1">
    <citation type="journal article" date="2008" name="Science">
        <title>The Physcomitrella genome reveals evolutionary insights into the conquest of land by plants.</title>
        <authorList>
            <person name="Rensing S."/>
            <person name="Lang D."/>
            <person name="Zimmer A."/>
            <person name="Terry A."/>
            <person name="Salamov A."/>
            <person name="Shapiro H."/>
            <person name="Nishiyama T."/>
            <person name="Perroud P.-F."/>
            <person name="Lindquist E."/>
            <person name="Kamisugi Y."/>
            <person name="Tanahashi T."/>
            <person name="Sakakibara K."/>
            <person name="Fujita T."/>
            <person name="Oishi K."/>
            <person name="Shin-I T."/>
            <person name="Kuroki Y."/>
            <person name="Toyoda A."/>
            <person name="Suzuki Y."/>
            <person name="Hashimoto A."/>
            <person name="Yamaguchi K."/>
            <person name="Sugano A."/>
            <person name="Kohara Y."/>
            <person name="Fujiyama A."/>
            <person name="Anterola A."/>
            <person name="Aoki S."/>
            <person name="Ashton N."/>
            <person name="Barbazuk W.B."/>
            <person name="Barker E."/>
            <person name="Bennetzen J."/>
            <person name="Bezanilla M."/>
            <person name="Blankenship R."/>
            <person name="Cho S.H."/>
            <person name="Dutcher S."/>
            <person name="Estelle M."/>
            <person name="Fawcett J.A."/>
            <person name="Gundlach H."/>
            <person name="Hanada K."/>
            <person name="Heyl A."/>
            <person name="Hicks K.A."/>
            <person name="Hugh J."/>
            <person name="Lohr M."/>
            <person name="Mayer K."/>
            <person name="Melkozernov A."/>
            <person name="Murata T."/>
            <person name="Nelson D."/>
            <person name="Pils B."/>
            <person name="Prigge M."/>
            <person name="Reiss B."/>
            <person name="Renner T."/>
            <person name="Rombauts S."/>
            <person name="Rushton P."/>
            <person name="Sanderfoot A."/>
            <person name="Schween G."/>
            <person name="Shiu S.-H."/>
            <person name="Stueber K."/>
            <person name="Theodoulou F.L."/>
            <person name="Tu H."/>
            <person name="Van de Peer Y."/>
            <person name="Verrier P.J."/>
            <person name="Waters E."/>
            <person name="Wood A."/>
            <person name="Yang L."/>
            <person name="Cove D."/>
            <person name="Cuming A."/>
            <person name="Hasebe M."/>
            <person name="Lucas S."/>
            <person name="Mishler D.B."/>
            <person name="Reski R."/>
            <person name="Grigoriev I."/>
            <person name="Quatrano R.S."/>
            <person name="Boore J.L."/>
        </authorList>
    </citation>
    <scope>NUCLEOTIDE SEQUENCE [LARGE SCALE GENOMIC DNA]</scope>
    <source>
        <strain evidence="6 7">cv. Gransden 2004</strain>
    </source>
</reference>
<comment type="similarity">
    <text evidence="1">Belongs to the RMD1/sif2 family.</text>
</comment>
<organism evidence="5">
    <name type="scientific">Physcomitrium patens</name>
    <name type="common">Spreading-leaved earth moss</name>
    <name type="synonym">Physcomitrella patens</name>
    <dbReference type="NCBI Taxonomy" id="3218"/>
    <lineage>
        <taxon>Eukaryota</taxon>
        <taxon>Viridiplantae</taxon>
        <taxon>Streptophyta</taxon>
        <taxon>Embryophyta</taxon>
        <taxon>Bryophyta</taxon>
        <taxon>Bryophytina</taxon>
        <taxon>Bryopsida</taxon>
        <taxon>Funariidae</taxon>
        <taxon>Funariales</taxon>
        <taxon>Funariaceae</taxon>
        <taxon>Physcomitrium</taxon>
    </lineage>
</organism>
<evidence type="ECO:0000313" key="6">
    <source>
        <dbReference type="EnsemblPlants" id="Pp3c17_21470V3.1"/>
    </source>
</evidence>
<proteinExistence type="inferred from homology"/>
<keyword evidence="3" id="KW-0812">Transmembrane</keyword>
<dbReference type="KEGG" id="ppp:112294256"/>
<feature type="domain" description="DUF155" evidence="4">
    <location>
        <begin position="294"/>
        <end position="464"/>
    </location>
</feature>
<dbReference type="PANTHER" id="PTHR16255:SF6">
    <property type="entry name" value="PROTEIN RETARDED ROOT GROWTH-LIKE"/>
    <property type="match status" value="1"/>
</dbReference>
<feature type="compositionally biased region" description="Polar residues" evidence="2">
    <location>
        <begin position="144"/>
        <end position="161"/>
    </location>
</feature>
<dbReference type="EnsemblPlants" id="Pp3c17_21470V3.1">
    <property type="protein sequence ID" value="Pp3c17_21470V3.1"/>
    <property type="gene ID" value="Pp3c17_21470"/>
</dbReference>
<dbReference type="GO" id="GO:0005739">
    <property type="term" value="C:mitochondrion"/>
    <property type="evidence" value="ECO:0007669"/>
    <property type="project" value="UniProtKB-ARBA"/>
</dbReference>
<reference evidence="6" key="3">
    <citation type="submission" date="2020-12" db="UniProtKB">
        <authorList>
            <consortium name="EnsemblPlants"/>
        </authorList>
    </citation>
    <scope>IDENTIFICATION</scope>
</reference>
<evidence type="ECO:0000256" key="1">
    <source>
        <dbReference type="ARBA" id="ARBA00008306"/>
    </source>
</evidence>
<dbReference type="EnsemblPlants" id="Pp3c17_21470V3.2">
    <property type="protein sequence ID" value="Pp3c17_21470V3.2"/>
    <property type="gene ID" value="Pp3c17_21470"/>
</dbReference>
<dbReference type="STRING" id="3218.A0A2K1J4Y1"/>
<dbReference type="FunCoup" id="A0A2K1J4Y1">
    <property type="interactions" value="802"/>
</dbReference>
<keyword evidence="7" id="KW-1185">Reference proteome</keyword>
<dbReference type="Proteomes" id="UP000006727">
    <property type="component" value="Chromosome 17"/>
</dbReference>
<feature type="compositionally biased region" description="Basic and acidic residues" evidence="2">
    <location>
        <begin position="164"/>
        <end position="187"/>
    </location>
</feature>
<evidence type="ECO:0000259" key="4">
    <source>
        <dbReference type="Pfam" id="PF02582"/>
    </source>
</evidence>
<dbReference type="PANTHER" id="PTHR16255">
    <property type="entry name" value="REQUIRED FOR MEIOTIC NUCLEAR DIVISION PROTEIN 1 HOMOLOG"/>
    <property type="match status" value="1"/>
</dbReference>
<sequence length="516" mass="59351">MRSGSQWKHLGQLGRAFTVNHFHPVRYKENLIKSTFFSWSKTVEQLWKSNTILLSGLDLGNRHIAEDAHLSSRGGHGRRFRCTSCHEFVGQSPVPTSKSGYTGPISRKYCPLNLSQYGRLGFKLTPARTQVSSAASSEPDYWDTSDSTIASELSHESSLVDQNRVLREREWDHDDDEGQKVRKDFDGMKMSSDVDGDEWGQEHLGVHEDETRQRASHSTNSPPKFHHDDVYIPVKACYISRSMDLKRLSEEPFLEITPSRNNIIIRFTNRPADAKPTSNRPGFAEISRSQERYMVAFQYGSIVFFNFGDDEEEEALAAVRKFCTDEFRETRKDDYGVLVRPTLRQWSEGGQDRIMLRMLDTDNIRVISSILGQSIALDHYAKKVDEMVNTFSELNRGMEKTGTFTMTRKSLFQLVAAANTTLADVILRLGLLERSDAAWKDANYAQIWEYLRDDFELDERFESLDFKLNIIQHNVRFFLEILQNRKSDTLEWIIILLITGEICVGVYQILLETNVI</sequence>
<feature type="region of interest" description="Disordered" evidence="2">
    <location>
        <begin position="133"/>
        <end position="199"/>
    </location>
</feature>
<feature type="transmembrane region" description="Helical" evidence="3">
    <location>
        <begin position="492"/>
        <end position="510"/>
    </location>
</feature>
<dbReference type="Gramene" id="Pp3c17_21470V3.2">
    <property type="protein sequence ID" value="Pp3c17_21470V3.2"/>
    <property type="gene ID" value="Pp3c17_21470"/>
</dbReference>
<reference evidence="5 7" key="2">
    <citation type="journal article" date="2018" name="Plant J.">
        <title>The Physcomitrella patens chromosome-scale assembly reveals moss genome structure and evolution.</title>
        <authorList>
            <person name="Lang D."/>
            <person name="Ullrich K.K."/>
            <person name="Murat F."/>
            <person name="Fuchs J."/>
            <person name="Jenkins J."/>
            <person name="Haas F.B."/>
            <person name="Piednoel M."/>
            <person name="Gundlach H."/>
            <person name="Van Bel M."/>
            <person name="Meyberg R."/>
            <person name="Vives C."/>
            <person name="Morata J."/>
            <person name="Symeonidi A."/>
            <person name="Hiss M."/>
            <person name="Muchero W."/>
            <person name="Kamisugi Y."/>
            <person name="Saleh O."/>
            <person name="Blanc G."/>
            <person name="Decker E.L."/>
            <person name="van Gessel N."/>
            <person name="Grimwood J."/>
            <person name="Hayes R.D."/>
            <person name="Graham S.W."/>
            <person name="Gunter L.E."/>
            <person name="McDaniel S.F."/>
            <person name="Hoernstein S.N.W."/>
            <person name="Larsson A."/>
            <person name="Li F.W."/>
            <person name="Perroud P.F."/>
            <person name="Phillips J."/>
            <person name="Ranjan P."/>
            <person name="Rokshar D.S."/>
            <person name="Rothfels C.J."/>
            <person name="Schneider L."/>
            <person name="Shu S."/>
            <person name="Stevenson D.W."/>
            <person name="Thummler F."/>
            <person name="Tillich M."/>
            <person name="Villarreal Aguilar J.C."/>
            <person name="Widiez T."/>
            <person name="Wong G.K."/>
            <person name="Wymore A."/>
            <person name="Zhang Y."/>
            <person name="Zimmer A.D."/>
            <person name="Quatrano R.S."/>
            <person name="Mayer K.F.X."/>
            <person name="Goodstein D."/>
            <person name="Casacuberta J.M."/>
            <person name="Vandepoele K."/>
            <person name="Reski R."/>
            <person name="Cuming A.C."/>
            <person name="Tuskan G.A."/>
            <person name="Maumus F."/>
            <person name="Salse J."/>
            <person name="Schmutz J."/>
            <person name="Rensing S.A."/>
        </authorList>
    </citation>
    <scope>NUCLEOTIDE SEQUENCE [LARGE SCALE GENOMIC DNA]</scope>
    <source>
        <strain evidence="6 7">cv. Gransden 2004</strain>
    </source>
</reference>
<evidence type="ECO:0000313" key="5">
    <source>
        <dbReference type="EMBL" id="PNR36582.1"/>
    </source>
</evidence>
<dbReference type="PaxDb" id="3218-PP1S68_36V6.1"/>
<dbReference type="InterPro" id="IPR003734">
    <property type="entry name" value="DUF155"/>
</dbReference>
<dbReference type="OrthoDB" id="18302at2759"/>
<dbReference type="Gramene" id="Pp3c17_21470V3.1">
    <property type="protein sequence ID" value="Pp3c17_21470V3.1"/>
    <property type="gene ID" value="Pp3c17_21470"/>
</dbReference>
<evidence type="ECO:0000256" key="2">
    <source>
        <dbReference type="SAM" id="MobiDB-lite"/>
    </source>
</evidence>
<name>A0A2K1J4Y1_PHYPA</name>
<keyword evidence="3" id="KW-0472">Membrane</keyword>
<evidence type="ECO:0000256" key="3">
    <source>
        <dbReference type="SAM" id="Phobius"/>
    </source>
</evidence>
<accession>A0A2K1J4Y1</accession>